<accession>A0A6G1H3F3</accession>
<reference evidence="1" key="1">
    <citation type="journal article" date="2020" name="Stud. Mycol.">
        <title>101 Dothideomycetes genomes: a test case for predicting lifestyles and emergence of pathogens.</title>
        <authorList>
            <person name="Haridas S."/>
            <person name="Albert R."/>
            <person name="Binder M."/>
            <person name="Bloem J."/>
            <person name="Labutti K."/>
            <person name="Salamov A."/>
            <person name="Andreopoulos B."/>
            <person name="Baker S."/>
            <person name="Barry K."/>
            <person name="Bills G."/>
            <person name="Bluhm B."/>
            <person name="Cannon C."/>
            <person name="Castanera R."/>
            <person name="Culley D."/>
            <person name="Daum C."/>
            <person name="Ezra D."/>
            <person name="Gonzalez J."/>
            <person name="Henrissat B."/>
            <person name="Kuo A."/>
            <person name="Liang C."/>
            <person name="Lipzen A."/>
            <person name="Lutzoni F."/>
            <person name="Magnuson J."/>
            <person name="Mondo S."/>
            <person name="Nolan M."/>
            <person name="Ohm R."/>
            <person name="Pangilinan J."/>
            <person name="Park H.-J."/>
            <person name="Ramirez L."/>
            <person name="Alfaro M."/>
            <person name="Sun H."/>
            <person name="Tritt A."/>
            <person name="Yoshinaga Y."/>
            <person name="Zwiers L.-H."/>
            <person name="Turgeon B."/>
            <person name="Goodwin S."/>
            <person name="Spatafora J."/>
            <person name="Crous P."/>
            <person name="Grigoriev I."/>
        </authorList>
    </citation>
    <scope>NUCLEOTIDE SEQUENCE</scope>
    <source>
        <strain evidence="1">CBS 113979</strain>
    </source>
</reference>
<dbReference type="EMBL" id="ML977151">
    <property type="protein sequence ID" value="KAF1987685.1"/>
    <property type="molecule type" value="Genomic_DNA"/>
</dbReference>
<keyword evidence="2" id="KW-1185">Reference proteome</keyword>
<sequence>MALALIPNKCAYCRGPRCRHLDGTLGMGPLMPHGGMMSGAMMPFPQLPPPPMPPIFMDRPVPFPYPVPQMIPEIRPYPVPVPRFPEIDFPDFPDFPRYRPHRCHCPVCDIWRHSRHLVQPPPPHIRQRWLELRQRIHNGVLNPGTLMRIENLYAYYNNKWLDTGSYAYRALADELSNMAEEAQYDMLGNMW</sequence>
<dbReference type="AlphaFoldDB" id="A0A6G1H3F3"/>
<dbReference type="Proteomes" id="UP000800041">
    <property type="component" value="Unassembled WGS sequence"/>
</dbReference>
<protein>
    <submittedName>
        <fullName evidence="1">Uncharacterized protein</fullName>
    </submittedName>
</protein>
<organism evidence="1 2">
    <name type="scientific">Aulographum hederae CBS 113979</name>
    <dbReference type="NCBI Taxonomy" id="1176131"/>
    <lineage>
        <taxon>Eukaryota</taxon>
        <taxon>Fungi</taxon>
        <taxon>Dikarya</taxon>
        <taxon>Ascomycota</taxon>
        <taxon>Pezizomycotina</taxon>
        <taxon>Dothideomycetes</taxon>
        <taxon>Pleosporomycetidae</taxon>
        <taxon>Aulographales</taxon>
        <taxon>Aulographaceae</taxon>
    </lineage>
</organism>
<evidence type="ECO:0000313" key="1">
    <source>
        <dbReference type="EMBL" id="KAF1987685.1"/>
    </source>
</evidence>
<gene>
    <name evidence="1" type="ORF">K402DRAFT_392489</name>
</gene>
<name>A0A6G1H3F3_9PEZI</name>
<proteinExistence type="predicted"/>
<evidence type="ECO:0000313" key="2">
    <source>
        <dbReference type="Proteomes" id="UP000800041"/>
    </source>
</evidence>